<name>A0ACC1QC23_9APHY</name>
<sequence>MVTLPARTGIVLPKTLTHSIIRKSHTYLPTATKRPQHSGMKPVCCSLRHVLLIRVVHRLLSVDPLPPNLPSMDIKIIDINAPKQTNSRKTRERRRTKRKKKGGKPGNQGLFHGPRAAFLSEYMPRFVKLKNGARKAQDIFWRDLFGEYWQRWPWQVPLDKEPGDEEWPEPDTTLPDVFQVKGQVIEQTQKRNVVMRESYNPWAPLLRPRSPPRQPSTLVAQHYGTQAADRVARVIQSLATEHVEDESSRAQGSDEGGRNRGDHDSAYSTGRSVCSDAGIASPCSPACAVHPPDVYSEAGSDKSEAADPSDVLYSPRRILASPSPRPSYSSTNTTSSVRSQRLPLSLSQASEPKLINNTIRDHRLYEHRAPSSIRLTPAPAAPVSSKVDTAASVSEGKSAP</sequence>
<dbReference type="Proteomes" id="UP001144978">
    <property type="component" value="Unassembled WGS sequence"/>
</dbReference>
<dbReference type="EMBL" id="JANSHE010000009">
    <property type="protein sequence ID" value="KAJ3019455.1"/>
    <property type="molecule type" value="Genomic_DNA"/>
</dbReference>
<evidence type="ECO:0000313" key="2">
    <source>
        <dbReference type="Proteomes" id="UP001144978"/>
    </source>
</evidence>
<evidence type="ECO:0000313" key="1">
    <source>
        <dbReference type="EMBL" id="KAJ3019455.1"/>
    </source>
</evidence>
<keyword evidence="2" id="KW-1185">Reference proteome</keyword>
<gene>
    <name evidence="1" type="ORF">NUW54_g75</name>
</gene>
<protein>
    <submittedName>
        <fullName evidence="1">Uncharacterized protein</fullName>
    </submittedName>
</protein>
<reference evidence="1" key="1">
    <citation type="submission" date="2022-08" db="EMBL/GenBank/DDBJ databases">
        <title>Genome Sequence of Pycnoporus sanguineus.</title>
        <authorList>
            <person name="Buettner E."/>
        </authorList>
    </citation>
    <scope>NUCLEOTIDE SEQUENCE</scope>
    <source>
        <strain evidence="1">CG-C14</strain>
    </source>
</reference>
<organism evidence="1 2">
    <name type="scientific">Trametes sanguinea</name>
    <dbReference type="NCBI Taxonomy" id="158606"/>
    <lineage>
        <taxon>Eukaryota</taxon>
        <taxon>Fungi</taxon>
        <taxon>Dikarya</taxon>
        <taxon>Basidiomycota</taxon>
        <taxon>Agaricomycotina</taxon>
        <taxon>Agaricomycetes</taxon>
        <taxon>Polyporales</taxon>
        <taxon>Polyporaceae</taxon>
        <taxon>Trametes</taxon>
    </lineage>
</organism>
<proteinExistence type="predicted"/>
<comment type="caution">
    <text evidence="1">The sequence shown here is derived from an EMBL/GenBank/DDBJ whole genome shotgun (WGS) entry which is preliminary data.</text>
</comment>
<accession>A0ACC1QC23</accession>